<name>A0ACC4BL45_POPAL</name>
<dbReference type="EMBL" id="RCHU02000010">
    <property type="protein sequence ID" value="KAL3578748.1"/>
    <property type="molecule type" value="Genomic_DNA"/>
</dbReference>
<keyword evidence="2" id="KW-1185">Reference proteome</keyword>
<dbReference type="Proteomes" id="UP000309997">
    <property type="component" value="Unassembled WGS sequence"/>
</dbReference>
<sequence>MIHQSPFRCLRLSLFVPTEVQSIGSHDARIVAYSDETESKKIELAELGGSIRTSFRSHEPSFHSLSTGNANHRRNENEEDASQCLGTIERLPSFERISTALLEETDGTNGEGDATGEKVVNVAILRAQEGHVFNEKLIKHVENDHLRLLQKLRKRIDIAGMQLPTVEVKYRNVCVEADCELVRGKPLPTVWSTAKSILSGFANLSRSKQRTKISIIKDVSGIIKPGRMTLLLGPPGCGKTTLLKALSGKPSNSLKILMEISRKEKQAGILPDTDLDTYMKGISEEGAKITLPTDYILEILGLDICADTMVGDAMRRGISGGQKKRLSTEQIGTLDAMILILYRLLVLFLRFFRQFLLLFLVHSTSISMFRFVASLFQTMVASVTAGGLALLIALLFGGFLIPKTSMPVWLGWGFWISPLAYGEIGLSLNEFLTPRWAKTMSGNTTIRQQTLESRGLNFHSYFYWISVAALIGLTVLFNVGFALALTFLKSPGNSRAIISYERYYQQQGKLDDGASFDMNDKKTLTCAYPKSSPGDKKGRMALPFEPLTMTFKDVRYYVDTPLEMRKRGFPEKKLQLLSDITGAFRPGILTALMGVSGAGKTTLMDVLSGRKTGGTIEGEIRIGGYPKVQDSFARVSGYCEQTDIHSSQITVEESVIYSAWENKELVKQLSSPTPGSKDLHFPTCFPQNGWEQLKACLWKQHLSYWRSPSYNLLRIVFMSFGALLFGLLFWQKGNKINNQQDLLSIAGSMFSIIIFFGINNCSPVLPFVARERTVFYRERFAGMYSSWAYSFAQVLVEVPYLLIEGILYVIITYPMIGYSLSAYKILWSFYSMFCMLLFFNYLGMLLVSLTPNIQVASNLAAFAYTTLNFFSGFIVPKPVSFQNIKPSATSDYFQYFQGEY</sequence>
<evidence type="ECO:0000313" key="2">
    <source>
        <dbReference type="Proteomes" id="UP000309997"/>
    </source>
</evidence>
<reference evidence="1 2" key="1">
    <citation type="journal article" date="2024" name="Plant Biotechnol. J.">
        <title>Genome and CRISPR/Cas9 system of a widespread forest tree (Populus alba) in the world.</title>
        <authorList>
            <person name="Liu Y.J."/>
            <person name="Jiang P.F."/>
            <person name="Han X.M."/>
            <person name="Li X.Y."/>
            <person name="Wang H.M."/>
            <person name="Wang Y.J."/>
            <person name="Wang X.X."/>
            <person name="Zeng Q.Y."/>
        </authorList>
    </citation>
    <scope>NUCLEOTIDE SEQUENCE [LARGE SCALE GENOMIC DNA]</scope>
    <source>
        <strain evidence="2">cv. PAL-ZL1</strain>
    </source>
</reference>
<comment type="caution">
    <text evidence="1">The sequence shown here is derived from an EMBL/GenBank/DDBJ whole genome shotgun (WGS) entry which is preliminary data.</text>
</comment>
<gene>
    <name evidence="1" type="ORF">D5086_020252</name>
</gene>
<organism evidence="1 2">
    <name type="scientific">Populus alba</name>
    <name type="common">White poplar</name>
    <dbReference type="NCBI Taxonomy" id="43335"/>
    <lineage>
        <taxon>Eukaryota</taxon>
        <taxon>Viridiplantae</taxon>
        <taxon>Streptophyta</taxon>
        <taxon>Embryophyta</taxon>
        <taxon>Tracheophyta</taxon>
        <taxon>Spermatophyta</taxon>
        <taxon>Magnoliopsida</taxon>
        <taxon>eudicotyledons</taxon>
        <taxon>Gunneridae</taxon>
        <taxon>Pentapetalae</taxon>
        <taxon>rosids</taxon>
        <taxon>fabids</taxon>
        <taxon>Malpighiales</taxon>
        <taxon>Salicaceae</taxon>
        <taxon>Saliceae</taxon>
        <taxon>Populus</taxon>
    </lineage>
</organism>
<proteinExistence type="predicted"/>
<evidence type="ECO:0000313" key="1">
    <source>
        <dbReference type="EMBL" id="KAL3578748.1"/>
    </source>
</evidence>
<protein>
    <submittedName>
        <fullName evidence="1">Uncharacterized protein</fullName>
    </submittedName>
</protein>
<accession>A0ACC4BL45</accession>